<dbReference type="VEuPathDB" id="TriTrypDB:BCY84_18296"/>
<feature type="region of interest" description="Disordered" evidence="1">
    <location>
        <begin position="172"/>
        <end position="206"/>
    </location>
</feature>
<dbReference type="VEuPathDB" id="TriTrypDB:Tc_MARK_2852"/>
<dbReference type="VEuPathDB" id="TriTrypDB:TcCLB.508443.30"/>
<dbReference type="AlphaFoldDB" id="A0A2V2XJ39"/>
<feature type="compositionally biased region" description="Polar residues" evidence="1">
    <location>
        <begin position="546"/>
        <end position="566"/>
    </location>
</feature>
<proteinExistence type="predicted"/>
<feature type="compositionally biased region" description="Low complexity" evidence="1">
    <location>
        <begin position="40"/>
        <end position="55"/>
    </location>
</feature>
<evidence type="ECO:0000313" key="2">
    <source>
        <dbReference type="EMBL" id="PWV18794.1"/>
    </source>
</evidence>
<feature type="compositionally biased region" description="Basic and acidic residues" evidence="1">
    <location>
        <begin position="741"/>
        <end position="757"/>
    </location>
</feature>
<dbReference type="VEuPathDB" id="TriTrypDB:TcG_09013"/>
<dbReference type="SMR" id="A0A2V2XJ39"/>
<dbReference type="EMBL" id="PRFC01000012">
    <property type="protein sequence ID" value="PWV18794.1"/>
    <property type="molecule type" value="Genomic_DNA"/>
</dbReference>
<dbReference type="VEuPathDB" id="TriTrypDB:C4B63_17g218"/>
<dbReference type="VEuPathDB" id="TriTrypDB:TCSYLVIO_004111"/>
<protein>
    <submittedName>
        <fullName evidence="2">Uncharacterized protein</fullName>
    </submittedName>
</protein>
<feature type="compositionally biased region" description="Basic and acidic residues" evidence="1">
    <location>
        <begin position="453"/>
        <end position="464"/>
    </location>
</feature>
<reference evidence="2 3" key="1">
    <citation type="journal article" date="2018" name="Microb. Genom.">
        <title>Expanding an expanded genome: long-read sequencing of Trypanosoma cruzi.</title>
        <authorList>
            <person name="Berna L."/>
            <person name="Rodriguez M."/>
            <person name="Chiribao M.L."/>
            <person name="Parodi-Talice A."/>
            <person name="Pita S."/>
            <person name="Rijo G."/>
            <person name="Alvarez-Valin F."/>
            <person name="Robello C."/>
        </authorList>
    </citation>
    <scope>NUCLEOTIDE SEQUENCE [LARGE SCALE GENOMIC DNA]</scope>
    <source>
        <strain evidence="2 3">TCC</strain>
    </source>
</reference>
<feature type="compositionally biased region" description="Polar residues" evidence="1">
    <location>
        <begin position="175"/>
        <end position="197"/>
    </location>
</feature>
<evidence type="ECO:0000313" key="3">
    <source>
        <dbReference type="Proteomes" id="UP000246078"/>
    </source>
</evidence>
<comment type="caution">
    <text evidence="2">The sequence shown here is derived from an EMBL/GenBank/DDBJ whole genome shotgun (WGS) entry which is preliminary data.</text>
</comment>
<feature type="compositionally biased region" description="Basic and acidic residues" evidence="1">
    <location>
        <begin position="650"/>
        <end position="664"/>
    </location>
</feature>
<dbReference type="OMA" id="REHYHAS"/>
<feature type="region of interest" description="Disordered" evidence="1">
    <location>
        <begin position="503"/>
        <end position="774"/>
    </location>
</feature>
<feature type="compositionally biased region" description="Basic and acidic residues" evidence="1">
    <location>
        <begin position="20"/>
        <end position="36"/>
    </location>
</feature>
<feature type="region of interest" description="Disordered" evidence="1">
    <location>
        <begin position="1"/>
        <end position="157"/>
    </location>
</feature>
<feature type="compositionally biased region" description="Basic and acidic residues" evidence="1">
    <location>
        <begin position="610"/>
        <end position="619"/>
    </location>
</feature>
<feature type="region of interest" description="Disordered" evidence="1">
    <location>
        <begin position="430"/>
        <end position="466"/>
    </location>
</feature>
<evidence type="ECO:0000256" key="1">
    <source>
        <dbReference type="SAM" id="MobiDB-lite"/>
    </source>
</evidence>
<feature type="compositionally biased region" description="Acidic residues" evidence="1">
    <location>
        <begin position="727"/>
        <end position="740"/>
    </location>
</feature>
<dbReference type="VEuPathDB" id="TriTrypDB:TcBrA4_0103250"/>
<feature type="compositionally biased region" description="Basic and acidic residues" evidence="1">
    <location>
        <begin position="90"/>
        <end position="100"/>
    </location>
</feature>
<organism evidence="2 3">
    <name type="scientific">Trypanosoma cruzi</name>
    <dbReference type="NCBI Taxonomy" id="5693"/>
    <lineage>
        <taxon>Eukaryota</taxon>
        <taxon>Discoba</taxon>
        <taxon>Euglenozoa</taxon>
        <taxon>Kinetoplastea</taxon>
        <taxon>Metakinetoplastina</taxon>
        <taxon>Trypanosomatida</taxon>
        <taxon>Trypanosomatidae</taxon>
        <taxon>Trypanosoma</taxon>
        <taxon>Schizotrypanum</taxon>
    </lineage>
</organism>
<dbReference type="VEuPathDB" id="TriTrypDB:TcCLB.509157.90"/>
<sequence length="774" mass="85372">MLSELSDCSARSDNQEILNEEVKKEGRDDASEKYGESFESLSSKASTLTSTTSKSGSEKSSGRRKGGSLRGDSTNREEGNAKGEAAPVSQDRKTSDEHVVNSRGSRVNNKKKVTGSNGNARKTSKRKKSRGKEVLKSISTLSTIYGDDTTPRSTTGGMESMIHRLKKRNYAPQGGESQVTPGNSHASPQKTQKETNGGDSGDEPITVNTTEELSNLLAKNDELRMRLFENGRAGKYSNGHQRNKKVENKRSTHEYRRLQKSTISVETSMRREQNRQELRGEREKLISLRNELRRKLAANKQLNVYYSLIEDCKADIAKLLQEKRALSLVIRQNEKVLINSEAQHASDLACRRLREEIKAESVLTQRSLERARRDAFEAVKMYGDAAFRAKKLEEQLERANNKEKTQEVCNDPDVRKLVEENQRKAQHIQQLRGQLRRMRSKSPTNATHGSSEASKREAKNERAGLLKRISRLRKRVEELTAKINEQKAHGEAEVSADSALNAVGHADDPQKPSMQKHHFASANESLTVQEKEARGESTLIEEPSRTSEGTGLLSTNTSCEHTQSSVDKALEELKRRVGETRLSVETPATEQRSSVTSTPGAAGPAPDHTSVSEDLHALSDKLTQPSLADVKNDTASTVKDEGELESGTSGEKEVEKSEKKDEKSTVPSWFDNDDASNGDEPHTGTGNSANEVGLPVSGHNDVKDAGVHKNSLAEAPASTGKTASLQAEEEEEEDDVYAEIDETKLTGKSESDAKLESDVVPPSSKNEPSWLDFD</sequence>
<accession>A0A2V2XJ39</accession>
<feature type="region of interest" description="Disordered" evidence="1">
    <location>
        <begin position="233"/>
        <end position="253"/>
    </location>
</feature>
<dbReference type="VEuPathDB" id="TriTrypDB:TCDM_10925"/>
<feature type="compositionally biased region" description="Basic and acidic residues" evidence="1">
    <location>
        <begin position="568"/>
        <end position="579"/>
    </location>
</feature>
<dbReference type="OrthoDB" id="248297at2759"/>
<gene>
    <name evidence="2" type="ORF">C3747_12g386</name>
</gene>
<feature type="compositionally biased region" description="Basic and acidic residues" evidence="1">
    <location>
        <begin position="244"/>
        <end position="253"/>
    </location>
</feature>
<dbReference type="VEuPathDB" id="TriTrypDB:TcCL_NonESM09756"/>
<name>A0A2V2XJ39_TRYCR</name>
<dbReference type="VEuPathDB" id="TriTrypDB:ECC02_007084"/>
<dbReference type="VEuPathDB" id="TriTrypDB:TcYC6_0052180"/>
<feature type="compositionally biased region" description="Polar residues" evidence="1">
    <location>
        <begin position="441"/>
        <end position="452"/>
    </location>
</feature>
<dbReference type="VEuPathDB" id="TriTrypDB:C3747_12g386"/>
<feature type="compositionally biased region" description="Polar residues" evidence="1">
    <location>
        <begin position="586"/>
        <end position="599"/>
    </location>
</feature>
<dbReference type="Proteomes" id="UP000246078">
    <property type="component" value="Unassembled WGS sequence"/>
</dbReference>